<feature type="region of interest" description="Disordered" evidence="7">
    <location>
        <begin position="23"/>
        <end position="42"/>
    </location>
</feature>
<dbReference type="AlphaFoldDB" id="A0AAD2HUJ9"/>
<keyword evidence="3 6" id="KW-0863">Zinc-finger</keyword>
<keyword evidence="4" id="KW-0862">Zinc</keyword>
<proteinExistence type="predicted"/>
<dbReference type="CDD" id="cd00202">
    <property type="entry name" value="ZnF_GATA"/>
    <property type="match status" value="1"/>
</dbReference>
<evidence type="ECO:0000256" key="1">
    <source>
        <dbReference type="ARBA" id="ARBA00004123"/>
    </source>
</evidence>
<dbReference type="SUPFAM" id="SSF57716">
    <property type="entry name" value="Glucocorticoid receptor-like (DNA-binding domain)"/>
    <property type="match status" value="1"/>
</dbReference>
<gene>
    <name evidence="9" type="ORF">MYCIT1_LOCUS34207</name>
</gene>
<evidence type="ECO:0000256" key="2">
    <source>
        <dbReference type="ARBA" id="ARBA00022723"/>
    </source>
</evidence>
<feature type="compositionally biased region" description="Polar residues" evidence="7">
    <location>
        <begin position="23"/>
        <end position="37"/>
    </location>
</feature>
<dbReference type="PRINTS" id="PR00619">
    <property type="entry name" value="GATAZNFINGER"/>
</dbReference>
<keyword evidence="5" id="KW-0539">Nucleus</keyword>
<dbReference type="SMART" id="SM00401">
    <property type="entry name" value="ZnF_GATA"/>
    <property type="match status" value="1"/>
</dbReference>
<keyword evidence="2" id="KW-0479">Metal-binding</keyword>
<dbReference type="InterPro" id="IPR013088">
    <property type="entry name" value="Znf_NHR/GATA"/>
</dbReference>
<dbReference type="PANTHER" id="PTHR10071">
    <property type="entry name" value="TRANSCRIPTION FACTOR GATA FAMILY MEMBER"/>
    <property type="match status" value="1"/>
</dbReference>
<organism evidence="9 10">
    <name type="scientific">Mycena citricolor</name>
    <dbReference type="NCBI Taxonomy" id="2018698"/>
    <lineage>
        <taxon>Eukaryota</taxon>
        <taxon>Fungi</taxon>
        <taxon>Dikarya</taxon>
        <taxon>Basidiomycota</taxon>
        <taxon>Agaricomycotina</taxon>
        <taxon>Agaricomycetes</taxon>
        <taxon>Agaricomycetidae</taxon>
        <taxon>Agaricales</taxon>
        <taxon>Marasmiineae</taxon>
        <taxon>Mycenaceae</taxon>
        <taxon>Mycena</taxon>
    </lineage>
</organism>
<accession>A0AAD2HUJ9</accession>
<dbReference type="PROSITE" id="PS00344">
    <property type="entry name" value="GATA_ZN_FINGER_1"/>
    <property type="match status" value="1"/>
</dbReference>
<evidence type="ECO:0000259" key="8">
    <source>
        <dbReference type="PROSITE" id="PS50114"/>
    </source>
</evidence>
<dbReference type="Pfam" id="PF00320">
    <property type="entry name" value="GATA"/>
    <property type="match status" value="1"/>
</dbReference>
<dbReference type="GO" id="GO:0005634">
    <property type="term" value="C:nucleus"/>
    <property type="evidence" value="ECO:0007669"/>
    <property type="project" value="UniProtKB-SubCell"/>
</dbReference>
<feature type="compositionally biased region" description="Basic residues" evidence="7">
    <location>
        <begin position="171"/>
        <end position="180"/>
    </location>
</feature>
<dbReference type="PROSITE" id="PS50114">
    <property type="entry name" value="GATA_ZN_FINGER_2"/>
    <property type="match status" value="1"/>
</dbReference>
<feature type="region of interest" description="Disordered" evidence="7">
    <location>
        <begin position="165"/>
        <end position="197"/>
    </location>
</feature>
<dbReference type="EMBL" id="CAVNYO010000455">
    <property type="protein sequence ID" value="CAK5282448.1"/>
    <property type="molecule type" value="Genomic_DNA"/>
</dbReference>
<dbReference type="Gene3D" id="3.30.50.10">
    <property type="entry name" value="Erythroid Transcription Factor GATA-1, subunit A"/>
    <property type="match status" value="1"/>
</dbReference>
<dbReference type="PANTHER" id="PTHR10071:SF281">
    <property type="entry name" value="BOX A-BINDING FACTOR-RELATED"/>
    <property type="match status" value="1"/>
</dbReference>
<evidence type="ECO:0000313" key="9">
    <source>
        <dbReference type="EMBL" id="CAK5282448.1"/>
    </source>
</evidence>
<evidence type="ECO:0000256" key="7">
    <source>
        <dbReference type="SAM" id="MobiDB-lite"/>
    </source>
</evidence>
<evidence type="ECO:0000256" key="4">
    <source>
        <dbReference type="ARBA" id="ARBA00022833"/>
    </source>
</evidence>
<feature type="domain" description="GATA-type" evidence="8">
    <location>
        <begin position="61"/>
        <end position="113"/>
    </location>
</feature>
<dbReference type="Proteomes" id="UP001295794">
    <property type="component" value="Unassembled WGS sequence"/>
</dbReference>
<reference evidence="9" key="1">
    <citation type="submission" date="2023-11" db="EMBL/GenBank/DDBJ databases">
        <authorList>
            <person name="De Vega J J."/>
            <person name="De Vega J J."/>
        </authorList>
    </citation>
    <scope>NUCLEOTIDE SEQUENCE</scope>
</reference>
<evidence type="ECO:0000256" key="6">
    <source>
        <dbReference type="PROSITE-ProRule" id="PRU00094"/>
    </source>
</evidence>
<protein>
    <recommendedName>
        <fullName evidence="8">GATA-type domain-containing protein</fullName>
    </recommendedName>
</protein>
<keyword evidence="10" id="KW-1185">Reference proteome</keyword>
<dbReference type="InterPro" id="IPR000679">
    <property type="entry name" value="Znf_GATA"/>
</dbReference>
<comment type="subcellular location">
    <subcellularLocation>
        <location evidence="1">Nucleus</location>
    </subcellularLocation>
</comment>
<dbReference type="GO" id="GO:0008270">
    <property type="term" value="F:zinc ion binding"/>
    <property type="evidence" value="ECO:0007669"/>
    <property type="project" value="UniProtKB-KW"/>
</dbReference>
<evidence type="ECO:0000313" key="10">
    <source>
        <dbReference type="Proteomes" id="UP001295794"/>
    </source>
</evidence>
<dbReference type="GO" id="GO:0000978">
    <property type="term" value="F:RNA polymerase II cis-regulatory region sequence-specific DNA binding"/>
    <property type="evidence" value="ECO:0007669"/>
    <property type="project" value="TreeGrafter"/>
</dbReference>
<evidence type="ECO:0000256" key="5">
    <source>
        <dbReference type="ARBA" id="ARBA00023242"/>
    </source>
</evidence>
<sequence>MGEQSAGLEIGRAVKFCVTQATNNQETPPLSSEKPSTASSGAALRAGAVAGDALGAGVKAECSNCEATHTPLWRRGLNNEVNCNACGFYCKLHQRPRPKAMRNMGEGKGQSTRAEVPDVMAQCLSCRMTKTTKIGLWATPVVCITSCPERRVRFRSRATSSANVLATKCKSEHKRRRRRTLPQPVARARPSRDRHHL</sequence>
<name>A0AAD2HUJ9_9AGAR</name>
<dbReference type="GO" id="GO:0045944">
    <property type="term" value="P:positive regulation of transcription by RNA polymerase II"/>
    <property type="evidence" value="ECO:0007669"/>
    <property type="project" value="TreeGrafter"/>
</dbReference>
<dbReference type="GO" id="GO:0000122">
    <property type="term" value="P:negative regulation of transcription by RNA polymerase II"/>
    <property type="evidence" value="ECO:0007669"/>
    <property type="project" value="TreeGrafter"/>
</dbReference>
<evidence type="ECO:0000256" key="3">
    <source>
        <dbReference type="ARBA" id="ARBA00022771"/>
    </source>
</evidence>
<comment type="caution">
    <text evidence="9">The sequence shown here is derived from an EMBL/GenBank/DDBJ whole genome shotgun (WGS) entry which is preliminary data.</text>
</comment>
<dbReference type="InterPro" id="IPR039355">
    <property type="entry name" value="Transcription_factor_GATA"/>
</dbReference>
<dbReference type="GO" id="GO:0000981">
    <property type="term" value="F:DNA-binding transcription factor activity, RNA polymerase II-specific"/>
    <property type="evidence" value="ECO:0007669"/>
    <property type="project" value="TreeGrafter"/>
</dbReference>